<dbReference type="Proteomes" id="UP000569732">
    <property type="component" value="Unassembled WGS sequence"/>
</dbReference>
<keyword evidence="3" id="KW-0378">Hydrolase</keyword>
<comment type="caution">
    <text evidence="3">The sequence shown here is derived from an EMBL/GenBank/DDBJ whole genome shotgun (WGS) entry which is preliminary data.</text>
</comment>
<keyword evidence="3" id="KW-0645">Protease</keyword>
<dbReference type="AlphaFoldDB" id="A0A853I650"/>
<dbReference type="GO" id="GO:0008233">
    <property type="term" value="F:peptidase activity"/>
    <property type="evidence" value="ECO:0007669"/>
    <property type="project" value="UniProtKB-KW"/>
</dbReference>
<dbReference type="SUPFAM" id="SSF54736">
    <property type="entry name" value="ClpS-like"/>
    <property type="match status" value="1"/>
</dbReference>
<dbReference type="Pfam" id="PF02617">
    <property type="entry name" value="ClpS"/>
    <property type="match status" value="1"/>
</dbReference>
<evidence type="ECO:0000259" key="2">
    <source>
        <dbReference type="Pfam" id="PF02617"/>
    </source>
</evidence>
<dbReference type="NCBIfam" id="NF000669">
    <property type="entry name" value="PRK00033.1-2"/>
    <property type="match status" value="1"/>
</dbReference>
<name>A0A853I650_9GAMM</name>
<reference evidence="3 4" key="1">
    <citation type="submission" date="2020-07" db="EMBL/GenBank/DDBJ databases">
        <title>Endozoicomonas sp. nov., isolated from sediment.</title>
        <authorList>
            <person name="Gu T."/>
        </authorList>
    </citation>
    <scope>NUCLEOTIDE SEQUENCE [LARGE SCALE GENOMIC DNA]</scope>
    <source>
        <strain evidence="3 4">SM1973</strain>
    </source>
</reference>
<dbReference type="PANTHER" id="PTHR33473:SF19">
    <property type="entry name" value="ATP-DEPENDENT CLP PROTEASE ADAPTER PROTEIN CLPS"/>
    <property type="match status" value="1"/>
</dbReference>
<comment type="similarity">
    <text evidence="1">Belongs to the ClpS family.</text>
</comment>
<keyword evidence="4" id="KW-1185">Reference proteome</keyword>
<comment type="subunit">
    <text evidence="1">Binds to the N-terminal domain of the chaperone ClpA.</text>
</comment>
<dbReference type="FunFam" id="3.30.1390.10:FF:000002">
    <property type="entry name" value="ATP-dependent Clp protease adapter protein ClpS"/>
    <property type="match status" value="1"/>
</dbReference>
<dbReference type="RefSeq" id="WP_180567453.1">
    <property type="nucleotide sequence ID" value="NZ_JACCKB010000005.1"/>
</dbReference>
<dbReference type="EMBL" id="JACCKB010000005">
    <property type="protein sequence ID" value="NYZ65421.1"/>
    <property type="molecule type" value="Genomic_DNA"/>
</dbReference>
<dbReference type="NCBIfam" id="NF000670">
    <property type="entry name" value="PRK00033.1-3"/>
    <property type="match status" value="1"/>
</dbReference>
<dbReference type="InterPro" id="IPR022935">
    <property type="entry name" value="ClpS"/>
</dbReference>
<dbReference type="GO" id="GO:0030163">
    <property type="term" value="P:protein catabolic process"/>
    <property type="evidence" value="ECO:0007669"/>
    <property type="project" value="InterPro"/>
</dbReference>
<gene>
    <name evidence="1 3" type="primary">clpS</name>
    <name evidence="3" type="ORF">H0A36_05320</name>
</gene>
<dbReference type="InterPro" id="IPR014719">
    <property type="entry name" value="Ribosomal_bL12_C/ClpS-like"/>
</dbReference>
<accession>A0A853I650</accession>
<feature type="domain" description="Adaptor protein ClpS core" evidence="2">
    <location>
        <begin position="36"/>
        <end position="114"/>
    </location>
</feature>
<dbReference type="GO" id="GO:0006508">
    <property type="term" value="P:proteolysis"/>
    <property type="evidence" value="ECO:0007669"/>
    <property type="project" value="UniProtKB-UniRule"/>
</dbReference>
<dbReference type="Gene3D" id="3.30.1390.10">
    <property type="match status" value="1"/>
</dbReference>
<comment type="function">
    <text evidence="1">Involved in the modulation of the specificity of the ClpAP-mediated ATP-dependent protein degradation.</text>
</comment>
<dbReference type="HAMAP" id="MF_00302">
    <property type="entry name" value="ClpS"/>
    <property type="match status" value="1"/>
</dbReference>
<proteinExistence type="inferred from homology"/>
<dbReference type="NCBIfam" id="NF000672">
    <property type="entry name" value="PRK00033.1-5"/>
    <property type="match status" value="1"/>
</dbReference>
<evidence type="ECO:0000313" key="3">
    <source>
        <dbReference type="EMBL" id="NYZ65421.1"/>
    </source>
</evidence>
<sequence length="120" mass="13344">MGKLKELRLTLDSEDGTGDLDEDGQVVVAPAKPALKPPAMYKVVLINDDYTPMDFVVEVLQLFFNMNWEKATQVMLTVHTQGKGVCGVFTKDVAETKAEQVTQYSKESQHPLLCNIEKAN</sequence>
<evidence type="ECO:0000256" key="1">
    <source>
        <dbReference type="HAMAP-Rule" id="MF_00302"/>
    </source>
</evidence>
<organism evidence="3 4">
    <name type="scientific">Spartinivicinus marinus</name>
    <dbReference type="NCBI Taxonomy" id="2994442"/>
    <lineage>
        <taxon>Bacteria</taxon>
        <taxon>Pseudomonadati</taxon>
        <taxon>Pseudomonadota</taxon>
        <taxon>Gammaproteobacteria</taxon>
        <taxon>Oceanospirillales</taxon>
        <taxon>Zooshikellaceae</taxon>
        <taxon>Spartinivicinus</taxon>
    </lineage>
</organism>
<dbReference type="InterPro" id="IPR003769">
    <property type="entry name" value="ClpS_core"/>
</dbReference>
<protein>
    <recommendedName>
        <fullName evidence="1">ATP-dependent Clp protease adapter protein ClpS</fullName>
    </recommendedName>
</protein>
<evidence type="ECO:0000313" key="4">
    <source>
        <dbReference type="Proteomes" id="UP000569732"/>
    </source>
</evidence>
<dbReference type="PANTHER" id="PTHR33473">
    <property type="entry name" value="ATP-DEPENDENT CLP PROTEASE ADAPTER PROTEIN CLPS1, CHLOROPLASTIC"/>
    <property type="match status" value="1"/>
</dbReference>